<proteinExistence type="predicted"/>
<gene>
    <name evidence="2" type="ORF">K0M31_012389</name>
</gene>
<sequence>SLLLSKAESDDSGGGGTGRERRTERRREEGERFVDSISTSPVRALSPFNQDDFSQDVISESSMMVLVAETQVTDSFRPRWPAQPEARLITADLTAVPRTPGV</sequence>
<dbReference type="Proteomes" id="UP001177670">
    <property type="component" value="Unassembled WGS sequence"/>
</dbReference>
<dbReference type="EMBL" id="JAHYIQ010000031">
    <property type="protein sequence ID" value="KAK1120408.1"/>
    <property type="molecule type" value="Genomic_DNA"/>
</dbReference>
<feature type="compositionally biased region" description="Basic and acidic residues" evidence="1">
    <location>
        <begin position="18"/>
        <end position="34"/>
    </location>
</feature>
<organism evidence="2 3">
    <name type="scientific">Melipona bicolor</name>
    <dbReference type="NCBI Taxonomy" id="60889"/>
    <lineage>
        <taxon>Eukaryota</taxon>
        <taxon>Metazoa</taxon>
        <taxon>Ecdysozoa</taxon>
        <taxon>Arthropoda</taxon>
        <taxon>Hexapoda</taxon>
        <taxon>Insecta</taxon>
        <taxon>Pterygota</taxon>
        <taxon>Neoptera</taxon>
        <taxon>Endopterygota</taxon>
        <taxon>Hymenoptera</taxon>
        <taxon>Apocrita</taxon>
        <taxon>Aculeata</taxon>
        <taxon>Apoidea</taxon>
        <taxon>Anthophila</taxon>
        <taxon>Apidae</taxon>
        <taxon>Melipona</taxon>
    </lineage>
</organism>
<name>A0AA40FKA7_9HYME</name>
<evidence type="ECO:0000313" key="3">
    <source>
        <dbReference type="Proteomes" id="UP001177670"/>
    </source>
</evidence>
<protein>
    <submittedName>
        <fullName evidence="2">Uncharacterized protein</fullName>
    </submittedName>
</protein>
<comment type="caution">
    <text evidence="2">The sequence shown here is derived from an EMBL/GenBank/DDBJ whole genome shotgun (WGS) entry which is preliminary data.</text>
</comment>
<evidence type="ECO:0000313" key="2">
    <source>
        <dbReference type="EMBL" id="KAK1120408.1"/>
    </source>
</evidence>
<feature type="non-terminal residue" evidence="2">
    <location>
        <position position="1"/>
    </location>
</feature>
<reference evidence="2" key="1">
    <citation type="submission" date="2021-10" db="EMBL/GenBank/DDBJ databases">
        <title>Melipona bicolor Genome sequencing and assembly.</title>
        <authorList>
            <person name="Araujo N.S."/>
            <person name="Arias M.C."/>
        </authorList>
    </citation>
    <scope>NUCLEOTIDE SEQUENCE</scope>
    <source>
        <strain evidence="2">USP_2M_L1-L4_2017</strain>
        <tissue evidence="2">Whole body</tissue>
    </source>
</reference>
<evidence type="ECO:0000256" key="1">
    <source>
        <dbReference type="SAM" id="MobiDB-lite"/>
    </source>
</evidence>
<accession>A0AA40FKA7</accession>
<keyword evidence="3" id="KW-1185">Reference proteome</keyword>
<feature type="region of interest" description="Disordered" evidence="1">
    <location>
        <begin position="1"/>
        <end position="38"/>
    </location>
</feature>
<dbReference type="AlphaFoldDB" id="A0AA40FKA7"/>